<evidence type="ECO:0000256" key="1">
    <source>
        <dbReference type="ARBA" id="ARBA00001917"/>
    </source>
</evidence>
<comment type="cofactor">
    <cofactor evidence="1">
        <name>FMN</name>
        <dbReference type="ChEBI" id="CHEBI:58210"/>
    </cofactor>
</comment>
<dbReference type="AlphaFoldDB" id="A0A328VFC8"/>
<dbReference type="PANTHER" id="PTHR10578">
    <property type="entry name" value="S -2-HYDROXY-ACID OXIDASE-RELATED"/>
    <property type="match status" value="1"/>
</dbReference>
<comment type="similarity">
    <text evidence="5">Belongs to the FMN-dependent alpha-hydroxy acid dehydrogenase family.</text>
</comment>
<organism evidence="9 10">
    <name type="scientific">Thermogemmatispora tikiterensis</name>
    <dbReference type="NCBI Taxonomy" id="1825093"/>
    <lineage>
        <taxon>Bacteria</taxon>
        <taxon>Bacillati</taxon>
        <taxon>Chloroflexota</taxon>
        <taxon>Ktedonobacteria</taxon>
        <taxon>Thermogemmatisporales</taxon>
        <taxon>Thermogemmatisporaceae</taxon>
        <taxon>Thermogemmatispora</taxon>
    </lineage>
</organism>
<feature type="binding site" evidence="7">
    <location>
        <position position="293"/>
    </location>
    <ligand>
        <name>FMN</name>
        <dbReference type="ChEBI" id="CHEBI:58210"/>
    </ligand>
</feature>
<name>A0A328VFC8_9CHLR</name>
<evidence type="ECO:0000313" key="9">
    <source>
        <dbReference type="EMBL" id="RAQ95531.1"/>
    </source>
</evidence>
<keyword evidence="10" id="KW-1185">Reference proteome</keyword>
<dbReference type="InterPro" id="IPR037396">
    <property type="entry name" value="FMN_HAD"/>
</dbReference>
<dbReference type="PANTHER" id="PTHR10578:SF143">
    <property type="entry name" value="FMN-DEPENDENT ALPHA-HYDROXY ACID DEHYDROGENASE PB1A11.03"/>
    <property type="match status" value="1"/>
</dbReference>
<evidence type="ECO:0000256" key="4">
    <source>
        <dbReference type="ARBA" id="ARBA00023002"/>
    </source>
</evidence>
<evidence type="ECO:0000256" key="3">
    <source>
        <dbReference type="ARBA" id="ARBA00022643"/>
    </source>
</evidence>
<dbReference type="InterPro" id="IPR000262">
    <property type="entry name" value="FMN-dep_DH"/>
</dbReference>
<evidence type="ECO:0000259" key="8">
    <source>
        <dbReference type="PROSITE" id="PS51349"/>
    </source>
</evidence>
<dbReference type="EMBL" id="MCIF01000002">
    <property type="protein sequence ID" value="RAQ95531.1"/>
    <property type="molecule type" value="Genomic_DNA"/>
</dbReference>
<gene>
    <name evidence="9" type="ORF">A4R35_08285</name>
</gene>
<keyword evidence="2 7" id="KW-0285">Flavoprotein</keyword>
<feature type="binding site" evidence="7">
    <location>
        <position position="271"/>
    </location>
    <ligand>
        <name>FMN</name>
        <dbReference type="ChEBI" id="CHEBI:58210"/>
    </ligand>
</feature>
<dbReference type="InterPro" id="IPR008259">
    <property type="entry name" value="FMN_hydac_DH_AS"/>
</dbReference>
<sequence length="401" mass="43284">MSETPHEGDHVSPPYGSERQFQIYMAGLQGQLPALPLDVQELERRAKERLSPEAYDYVAGGAGAEDTMQANLAAFQRWSIVPRMLGNIAQRDLSVELLGLRLPAPLLLAPIGVQSIIHPEAELAVARAAASLGIPFILSTVSSYTLEEVARAAGGGPRWFQLYWPADAEFCASLVQRAERAGYGAIVVTLDTRLIGWRPRDLQRAYLPFLQAQGLANYLSDPVFRRDLPQTPEENPFPAIQKYVSSFGHLTLQWEDLAFLRQHTQLPVLLKGILHPDDARRAVECGVDGVIVSNHGGRQVAGAIAALEALPGVVEAVAGRIPVLFDSGIRQGADIVKAVALGARAVLLGRPYIWGLAVGGEAGVREVLQNMLADLDLTLALSGFVSVSSLDRSALVKAERA</sequence>
<evidence type="ECO:0000256" key="5">
    <source>
        <dbReference type="ARBA" id="ARBA00024042"/>
    </source>
</evidence>
<feature type="binding site" evidence="7">
    <location>
        <position position="163"/>
    </location>
    <ligand>
        <name>glyoxylate</name>
        <dbReference type="ChEBI" id="CHEBI:36655"/>
    </ligand>
</feature>
<dbReference type="GO" id="GO:0010181">
    <property type="term" value="F:FMN binding"/>
    <property type="evidence" value="ECO:0007669"/>
    <property type="project" value="InterPro"/>
</dbReference>
<dbReference type="GO" id="GO:0016614">
    <property type="term" value="F:oxidoreductase activity, acting on CH-OH group of donors"/>
    <property type="evidence" value="ECO:0007669"/>
    <property type="project" value="UniProtKB-ARBA"/>
</dbReference>
<proteinExistence type="inferred from homology"/>
<dbReference type="OrthoDB" id="9770452at2"/>
<evidence type="ECO:0000313" key="10">
    <source>
        <dbReference type="Proteomes" id="UP000248706"/>
    </source>
</evidence>
<evidence type="ECO:0000256" key="2">
    <source>
        <dbReference type="ARBA" id="ARBA00022630"/>
    </source>
</evidence>
<dbReference type="PROSITE" id="PS51349">
    <property type="entry name" value="FMN_HYDROXY_ACID_DH_2"/>
    <property type="match status" value="1"/>
</dbReference>
<dbReference type="PROSITE" id="PS00557">
    <property type="entry name" value="FMN_HYDROXY_ACID_DH_1"/>
    <property type="match status" value="1"/>
</dbReference>
<dbReference type="InterPro" id="IPR012133">
    <property type="entry name" value="Alpha-hydoxy_acid_DH_FMN"/>
</dbReference>
<protein>
    <submittedName>
        <fullName evidence="9">Alpha-hydroxy-acid oxidizing enzyme</fullName>
    </submittedName>
</protein>
<feature type="binding site" evidence="7">
    <location>
        <position position="295"/>
    </location>
    <ligand>
        <name>glyoxylate</name>
        <dbReference type="ChEBI" id="CHEBI:36655"/>
    </ligand>
</feature>
<dbReference type="RefSeq" id="WP_112428341.1">
    <property type="nucleotide sequence ID" value="NZ_MCIF01000002.1"/>
</dbReference>
<feature type="domain" description="FMN hydroxy acid dehydrogenase" evidence="8">
    <location>
        <begin position="31"/>
        <end position="400"/>
    </location>
</feature>
<feature type="binding site" evidence="7">
    <location>
        <position position="298"/>
    </location>
    <ligand>
        <name>glyoxylate</name>
        <dbReference type="ChEBI" id="CHEBI:36655"/>
    </ligand>
</feature>
<keyword evidence="4" id="KW-0560">Oxidoreductase</keyword>
<feature type="binding site" evidence="7">
    <location>
        <position position="161"/>
    </location>
    <ligand>
        <name>FMN</name>
        <dbReference type="ChEBI" id="CHEBI:58210"/>
    </ligand>
</feature>
<dbReference type="SUPFAM" id="SSF51395">
    <property type="entry name" value="FMN-linked oxidoreductases"/>
    <property type="match status" value="1"/>
</dbReference>
<dbReference type="FunFam" id="3.20.20.70:FF:000029">
    <property type="entry name" value="L-lactate dehydrogenase"/>
    <property type="match status" value="1"/>
</dbReference>
<feature type="active site" description="Proton acceptor" evidence="6">
    <location>
        <position position="295"/>
    </location>
</feature>
<feature type="binding site" evidence="7">
    <location>
        <position position="139"/>
    </location>
    <ligand>
        <name>FMN</name>
        <dbReference type="ChEBI" id="CHEBI:58210"/>
    </ligand>
</feature>
<comment type="caution">
    <text evidence="9">The sequence shown here is derived from an EMBL/GenBank/DDBJ whole genome shotgun (WGS) entry which is preliminary data.</text>
</comment>
<feature type="binding site" evidence="7">
    <location>
        <begin position="110"/>
        <end position="112"/>
    </location>
    <ligand>
        <name>FMN</name>
        <dbReference type="ChEBI" id="CHEBI:58210"/>
    </ligand>
</feature>
<feature type="binding site" evidence="7">
    <location>
        <position position="198"/>
    </location>
    <ligand>
        <name>glyoxylate</name>
        <dbReference type="ChEBI" id="CHEBI:36655"/>
    </ligand>
</feature>
<dbReference type="Pfam" id="PF01070">
    <property type="entry name" value="FMN_dh"/>
    <property type="match status" value="1"/>
</dbReference>
<dbReference type="PIRSF" id="PIRSF000138">
    <property type="entry name" value="Al-hdrx_acd_dh"/>
    <property type="match status" value="1"/>
</dbReference>
<dbReference type="Gene3D" id="3.20.20.70">
    <property type="entry name" value="Aldolase class I"/>
    <property type="match status" value="1"/>
</dbReference>
<dbReference type="InterPro" id="IPR013785">
    <property type="entry name" value="Aldolase_TIM"/>
</dbReference>
<accession>A0A328VFC8</accession>
<feature type="binding site" evidence="7">
    <location>
        <begin position="326"/>
        <end position="330"/>
    </location>
    <ligand>
        <name>FMN</name>
        <dbReference type="ChEBI" id="CHEBI:58210"/>
    </ligand>
</feature>
<feature type="binding site" evidence="7">
    <location>
        <position position="189"/>
    </location>
    <ligand>
        <name>FMN</name>
        <dbReference type="ChEBI" id="CHEBI:58210"/>
    </ligand>
</feature>
<reference evidence="9 10" key="1">
    <citation type="submission" date="2016-08" db="EMBL/GenBank/DDBJ databases">
        <title>Analysis of Carbohydrate Active Enzymes in Thermogemmatispora T81 Reveals Carbohydrate Degradation Ability.</title>
        <authorList>
            <person name="Tomazini A."/>
            <person name="Lal S."/>
            <person name="Stott M."/>
            <person name="Henrissat B."/>
            <person name="Polikarpov I."/>
            <person name="Sparling R."/>
            <person name="Levin D.B."/>
        </authorList>
    </citation>
    <scope>NUCLEOTIDE SEQUENCE [LARGE SCALE GENOMIC DNA]</scope>
    <source>
        <strain evidence="9 10">T81</strain>
    </source>
</reference>
<evidence type="ECO:0000256" key="7">
    <source>
        <dbReference type="PIRSR" id="PIRSR000138-2"/>
    </source>
</evidence>
<dbReference type="Proteomes" id="UP000248706">
    <property type="component" value="Unassembled WGS sequence"/>
</dbReference>
<feature type="binding site" evidence="7">
    <location>
        <position position="57"/>
    </location>
    <ligand>
        <name>glyoxylate</name>
        <dbReference type="ChEBI" id="CHEBI:36655"/>
    </ligand>
</feature>
<feature type="binding site" evidence="7">
    <location>
        <begin position="349"/>
        <end position="350"/>
    </location>
    <ligand>
        <name>FMN</name>
        <dbReference type="ChEBI" id="CHEBI:58210"/>
    </ligand>
</feature>
<keyword evidence="3 7" id="KW-0288">FMN</keyword>
<evidence type="ECO:0000256" key="6">
    <source>
        <dbReference type="PIRSR" id="PIRSR000138-1"/>
    </source>
</evidence>